<name>A0AAE3H5D3_9BACT</name>
<feature type="chain" id="PRO_5042105646" evidence="9">
    <location>
        <begin position="21"/>
        <end position="420"/>
    </location>
</feature>
<keyword evidence="8" id="KW-1015">Disulfide bond</keyword>
<keyword evidence="6" id="KW-0862">Zinc</keyword>
<evidence type="ECO:0000313" key="12">
    <source>
        <dbReference type="Proteomes" id="UP001204144"/>
    </source>
</evidence>
<dbReference type="Pfam" id="PF05572">
    <property type="entry name" value="Peptidase_M43"/>
    <property type="match status" value="1"/>
</dbReference>
<sequence>MKKRILSLLILFSAVLNLHAQKKCAVGDIADEKLRRRHEALNLKLQDFYRKYDKKSAFADKLIRIPVVVHIIHNNSAGKIGGENNGNISDEQVFSQIKVLNEDYRKKISTPGFNNSPVGTDMNIEFYLADKDPDGKPSLGINRVYSPKSNFDVFDEKTLLSSLLYWDSNRYLNIWVTTLNDDFLGYAEFPTGEYDGLEIEEIDEKIDGVMIDHRAFGRRTGTSISGVYTYGRTLTHEIGHWLGLIHIWGDEYCGDDFCNDTPPTESGNLTIRCTPKYSNCRGTRTLNMIENYMDYTADSCMNIFTVDQKTRVRAVLEVSKRRKRLVTNSEFNLPQAEKLIVKVLENPSSTDYLQFQILLNDFANFNYEIFDTSGKLIVQSAFEDSPSRLIQISKADLGKGIYNLRVKSGDEIVYKRLISQ</sequence>
<evidence type="ECO:0000256" key="1">
    <source>
        <dbReference type="ARBA" id="ARBA00008721"/>
    </source>
</evidence>
<dbReference type="InterPro" id="IPR024079">
    <property type="entry name" value="MetalloPept_cat_dom_sf"/>
</dbReference>
<protein>
    <submittedName>
        <fullName evidence="11">T9SS C-terminal target domain-containing protein</fullName>
    </submittedName>
</protein>
<evidence type="ECO:0000256" key="4">
    <source>
        <dbReference type="ARBA" id="ARBA00022729"/>
    </source>
</evidence>
<keyword evidence="3" id="KW-0479">Metal-binding</keyword>
<reference evidence="11 12" key="1">
    <citation type="submission" date="2018-11" db="EMBL/GenBank/DDBJ databases">
        <title>Novel bacteria species description.</title>
        <authorList>
            <person name="Han J.-H."/>
        </authorList>
    </citation>
    <scope>NUCLEOTIDE SEQUENCE [LARGE SCALE GENOMIC DNA]</scope>
    <source>
        <strain evidence="11 12">KCTC23259</strain>
    </source>
</reference>
<dbReference type="AlphaFoldDB" id="A0AAE3H5D3"/>
<evidence type="ECO:0000256" key="7">
    <source>
        <dbReference type="ARBA" id="ARBA00023049"/>
    </source>
</evidence>
<comment type="similarity">
    <text evidence="1">Belongs to the peptidase M43B family.</text>
</comment>
<evidence type="ECO:0000256" key="8">
    <source>
        <dbReference type="ARBA" id="ARBA00023157"/>
    </source>
</evidence>
<dbReference type="Proteomes" id="UP001204144">
    <property type="component" value="Unassembled WGS sequence"/>
</dbReference>
<evidence type="ECO:0000256" key="3">
    <source>
        <dbReference type="ARBA" id="ARBA00022723"/>
    </source>
</evidence>
<dbReference type="RefSeq" id="WP_255038750.1">
    <property type="nucleotide sequence ID" value="NZ_RJUF01000180.1"/>
</dbReference>
<dbReference type="GO" id="GO:0008237">
    <property type="term" value="F:metallopeptidase activity"/>
    <property type="evidence" value="ECO:0007669"/>
    <property type="project" value="UniProtKB-KW"/>
</dbReference>
<organism evidence="11 12">
    <name type="scientific">Lacihabitans soyangensis</name>
    <dbReference type="NCBI Taxonomy" id="869394"/>
    <lineage>
        <taxon>Bacteria</taxon>
        <taxon>Pseudomonadati</taxon>
        <taxon>Bacteroidota</taxon>
        <taxon>Cytophagia</taxon>
        <taxon>Cytophagales</taxon>
        <taxon>Leadbetterellaceae</taxon>
        <taxon>Lacihabitans</taxon>
    </lineage>
</organism>
<accession>A0AAE3H5D3</accession>
<evidence type="ECO:0000259" key="10">
    <source>
        <dbReference type="Pfam" id="PF05572"/>
    </source>
</evidence>
<dbReference type="InterPro" id="IPR008754">
    <property type="entry name" value="Peptidase_M43"/>
</dbReference>
<keyword evidence="7" id="KW-0482">Metalloprotease</keyword>
<dbReference type="NCBIfam" id="TIGR04183">
    <property type="entry name" value="Por_Secre_tail"/>
    <property type="match status" value="1"/>
</dbReference>
<feature type="signal peptide" evidence="9">
    <location>
        <begin position="1"/>
        <end position="20"/>
    </location>
</feature>
<keyword evidence="5" id="KW-0378">Hydrolase</keyword>
<evidence type="ECO:0000256" key="2">
    <source>
        <dbReference type="ARBA" id="ARBA00022670"/>
    </source>
</evidence>
<keyword evidence="2" id="KW-0645">Protease</keyword>
<keyword evidence="4 9" id="KW-0732">Signal</keyword>
<dbReference type="GO" id="GO:0006508">
    <property type="term" value="P:proteolysis"/>
    <property type="evidence" value="ECO:0007669"/>
    <property type="project" value="UniProtKB-KW"/>
</dbReference>
<feature type="domain" description="Peptidase M43 pregnancy-associated plasma-A" evidence="10">
    <location>
        <begin position="166"/>
        <end position="317"/>
    </location>
</feature>
<evidence type="ECO:0000256" key="6">
    <source>
        <dbReference type="ARBA" id="ARBA00022833"/>
    </source>
</evidence>
<evidence type="ECO:0000256" key="5">
    <source>
        <dbReference type="ARBA" id="ARBA00022801"/>
    </source>
</evidence>
<dbReference type="SUPFAM" id="SSF55486">
    <property type="entry name" value="Metalloproteases ('zincins'), catalytic domain"/>
    <property type="match status" value="1"/>
</dbReference>
<dbReference type="PANTHER" id="PTHR47466:SF1">
    <property type="entry name" value="METALLOPROTEASE MEP1 (AFU_ORTHOLOGUE AFUA_1G07730)-RELATED"/>
    <property type="match status" value="1"/>
</dbReference>
<dbReference type="CDD" id="cd04275">
    <property type="entry name" value="ZnMc_pappalysin_like"/>
    <property type="match status" value="1"/>
</dbReference>
<dbReference type="InterPro" id="IPR026444">
    <property type="entry name" value="Secre_tail"/>
</dbReference>
<comment type="caution">
    <text evidence="11">The sequence shown here is derived from an EMBL/GenBank/DDBJ whole genome shotgun (WGS) entry which is preliminary data.</text>
</comment>
<keyword evidence="12" id="KW-1185">Reference proteome</keyword>
<dbReference type="PANTHER" id="PTHR47466">
    <property type="match status" value="1"/>
</dbReference>
<dbReference type="Gene3D" id="3.40.390.10">
    <property type="entry name" value="Collagenase (Catalytic Domain)"/>
    <property type="match status" value="1"/>
</dbReference>
<evidence type="ECO:0000313" key="11">
    <source>
        <dbReference type="EMBL" id="MCP9765063.1"/>
    </source>
</evidence>
<dbReference type="GO" id="GO:0046872">
    <property type="term" value="F:metal ion binding"/>
    <property type="evidence" value="ECO:0007669"/>
    <property type="project" value="UniProtKB-KW"/>
</dbReference>
<evidence type="ECO:0000256" key="9">
    <source>
        <dbReference type="SAM" id="SignalP"/>
    </source>
</evidence>
<dbReference type="EMBL" id="RJUF01000180">
    <property type="protein sequence ID" value="MCP9765063.1"/>
    <property type="molecule type" value="Genomic_DNA"/>
</dbReference>
<proteinExistence type="inferred from homology"/>
<gene>
    <name evidence="11" type="ORF">EGI31_19185</name>
</gene>